<dbReference type="EMBL" id="QSES01000009">
    <property type="protein sequence ID" value="RGZ93712.1"/>
    <property type="molecule type" value="Genomic_DNA"/>
</dbReference>
<proteinExistence type="predicted"/>
<gene>
    <name evidence="3" type="ORF">DW775_08070</name>
    <name evidence="2" type="ORF">DW967_06230</name>
    <name evidence="1" type="ORF">DWV78_16505</name>
</gene>
<evidence type="ECO:0000313" key="4">
    <source>
        <dbReference type="Proteomes" id="UP000283721"/>
    </source>
</evidence>
<dbReference type="EMBL" id="QSAE01000128">
    <property type="protein sequence ID" value="RGW32718.1"/>
    <property type="molecule type" value="Genomic_DNA"/>
</dbReference>
<dbReference type="RefSeq" id="WP_118083928.1">
    <property type="nucleotide sequence ID" value="NZ_QSJS01000008.1"/>
</dbReference>
<evidence type="ECO:0000313" key="5">
    <source>
        <dbReference type="Proteomes" id="UP000284835"/>
    </source>
</evidence>
<sequence>MYLTLRDRDADKIIEYLKKKEDKIVIETEINRKVNIKNKLVLRNLLFNRSIIPFAKLTEKNEIIRLGFLNPSMENLAKNYIIVQYLELGDEEFVREYIQFAEDYCKKNGLGKIKVFIGEKVAGSNLQEMVTCVEKNGFVKEVEYENVLGKQFLFARLVSGDTNADN</sequence>
<dbReference type="Proteomes" id="UP000286581">
    <property type="component" value="Unassembled WGS sequence"/>
</dbReference>
<comment type="caution">
    <text evidence="1">The sequence shown here is derived from an EMBL/GenBank/DDBJ whole genome shotgun (WGS) entry which is preliminary data.</text>
</comment>
<protein>
    <submittedName>
        <fullName evidence="1">Uncharacterized protein</fullName>
    </submittedName>
</protein>
<organism evidence="1 6">
    <name type="scientific">Agathobacter rectalis</name>
    <dbReference type="NCBI Taxonomy" id="39491"/>
    <lineage>
        <taxon>Bacteria</taxon>
        <taxon>Bacillati</taxon>
        <taxon>Bacillota</taxon>
        <taxon>Clostridia</taxon>
        <taxon>Lachnospirales</taxon>
        <taxon>Lachnospiraceae</taxon>
        <taxon>Agathobacter</taxon>
    </lineage>
</organism>
<reference evidence="4 5" key="1">
    <citation type="submission" date="2018-08" db="EMBL/GenBank/DDBJ databases">
        <title>A genome reference for cultivated species of the human gut microbiota.</title>
        <authorList>
            <person name="Zou Y."/>
            <person name="Xue W."/>
            <person name="Luo G."/>
        </authorList>
    </citation>
    <scope>NUCLEOTIDE SEQUENCE [LARGE SCALE GENOMIC DNA]</scope>
    <source>
        <strain evidence="1 6">AF12-8</strain>
        <strain evidence="3 5">AM30-13AC</strain>
        <strain evidence="2 4">AM47-6BH</strain>
    </source>
</reference>
<dbReference type="Proteomes" id="UP000283721">
    <property type="component" value="Unassembled WGS sequence"/>
</dbReference>
<accession>A0A413B4B5</accession>
<dbReference type="Proteomes" id="UP000284835">
    <property type="component" value="Unassembled WGS sequence"/>
</dbReference>
<evidence type="ECO:0000313" key="2">
    <source>
        <dbReference type="EMBL" id="RGZ93712.1"/>
    </source>
</evidence>
<name>A0A413B4B5_9FIRM</name>
<evidence type="ECO:0000313" key="3">
    <source>
        <dbReference type="EMBL" id="RHD94703.1"/>
    </source>
</evidence>
<dbReference type="EMBL" id="QSJS01000008">
    <property type="protein sequence ID" value="RHD94703.1"/>
    <property type="molecule type" value="Genomic_DNA"/>
</dbReference>
<evidence type="ECO:0000313" key="1">
    <source>
        <dbReference type="EMBL" id="RGW32718.1"/>
    </source>
</evidence>
<evidence type="ECO:0000313" key="6">
    <source>
        <dbReference type="Proteomes" id="UP000286581"/>
    </source>
</evidence>
<dbReference type="AlphaFoldDB" id="A0A413B4B5"/>